<dbReference type="Proteomes" id="UP000241090">
    <property type="component" value="Segment"/>
</dbReference>
<dbReference type="EMBL" id="MG018926">
    <property type="protein sequence ID" value="ATW57914.1"/>
    <property type="molecule type" value="Genomic_DNA"/>
</dbReference>
<protein>
    <submittedName>
        <fullName evidence="1">Putative DNA helicase</fullName>
    </submittedName>
</protein>
<keyword evidence="1" id="KW-0547">Nucleotide-binding</keyword>
<proteinExistence type="predicted"/>
<sequence length="144" mass="15974">MNDKESRFARRFKTASQRSLLIDFLETQRSGLSDSLMTNRRGCSFYVEFKSVDHKVRSLSCPLKGKFEKGQIAFLREKKSWGAPAFVLAEIGGEAYLLNPNFDLEEMSNQDMAASIESGFTTGPIVAKGVPAIITILSIVSVCK</sequence>
<keyword evidence="2" id="KW-1185">Reference proteome</keyword>
<reference evidence="1 2" key="1">
    <citation type="submission" date="2017-09" db="EMBL/GenBank/DDBJ databases">
        <authorList>
            <person name="Ehlers B."/>
            <person name="Leendertz F.H."/>
        </authorList>
    </citation>
    <scope>NUCLEOTIDE SEQUENCE [LARGE SCALE GENOMIC DNA]</scope>
</reference>
<keyword evidence="1" id="KW-0378">Hydrolase</keyword>
<evidence type="ECO:0000313" key="2">
    <source>
        <dbReference type="Proteomes" id="UP000241090"/>
    </source>
</evidence>
<gene>
    <name evidence="1" type="ORF">CNR33_00068</name>
</gene>
<keyword evidence="1" id="KW-0067">ATP-binding</keyword>
<dbReference type="OrthoDB" id="12258at10239"/>
<evidence type="ECO:0000313" key="1">
    <source>
        <dbReference type="EMBL" id="ATW57914.1"/>
    </source>
</evidence>
<dbReference type="GO" id="GO:0004386">
    <property type="term" value="F:helicase activity"/>
    <property type="evidence" value="ECO:0007669"/>
    <property type="project" value="UniProtKB-KW"/>
</dbReference>
<name>A0A2H4P6V8_9CAUD</name>
<keyword evidence="1" id="KW-0347">Helicase</keyword>
<accession>A0A2H4P6V8</accession>
<organism evidence="1 2">
    <name type="scientific">Pseudomonas phage tabernarius</name>
    <dbReference type="NCBI Taxonomy" id="2048978"/>
    <lineage>
        <taxon>Viruses</taxon>
        <taxon>Duplodnaviria</taxon>
        <taxon>Heunggongvirae</taxon>
        <taxon>Uroviricota</taxon>
        <taxon>Caudoviricetes</taxon>
        <taxon>Lindbergviridae</taxon>
        <taxon>Tabernariusvirus</taxon>
        <taxon>Tabernariusvirus tabernarius</taxon>
    </lineage>
</organism>